<dbReference type="EMBL" id="LR134167">
    <property type="protein sequence ID" value="VEB23522.1"/>
    <property type="molecule type" value="Genomic_DNA"/>
</dbReference>
<gene>
    <name evidence="2" type="ORF">NCTC3438_01028</name>
</gene>
<reference evidence="2 3" key="1">
    <citation type="submission" date="2018-12" db="EMBL/GenBank/DDBJ databases">
        <authorList>
            <consortium name="Pathogen Informatics"/>
        </authorList>
    </citation>
    <scope>NUCLEOTIDE SEQUENCE [LARGE SCALE GENOMIC DNA]</scope>
    <source>
        <strain evidence="2 3">NCTC3438</strain>
    </source>
</reference>
<evidence type="ECO:0000313" key="2">
    <source>
        <dbReference type="EMBL" id="VEB23522.1"/>
    </source>
</evidence>
<keyword evidence="3" id="KW-1185">Reference proteome</keyword>
<organism evidence="2 3">
    <name type="scientific">Avibacterium volantium</name>
    <name type="common">Pasteurella volantium</name>
    <dbReference type="NCBI Taxonomy" id="762"/>
    <lineage>
        <taxon>Bacteria</taxon>
        <taxon>Pseudomonadati</taxon>
        <taxon>Pseudomonadota</taxon>
        <taxon>Gammaproteobacteria</taxon>
        <taxon>Pasteurellales</taxon>
        <taxon>Pasteurellaceae</taxon>
        <taxon>Avibacterium</taxon>
    </lineage>
</organism>
<dbReference type="KEGG" id="avt:NCTC3438_01028"/>
<dbReference type="OrthoDB" id="9775724at2"/>
<proteinExistence type="predicted"/>
<evidence type="ECO:0000256" key="1">
    <source>
        <dbReference type="SAM" id="Phobius"/>
    </source>
</evidence>
<evidence type="ECO:0000313" key="3">
    <source>
        <dbReference type="Proteomes" id="UP000268198"/>
    </source>
</evidence>
<feature type="transmembrane region" description="Helical" evidence="1">
    <location>
        <begin position="31"/>
        <end position="50"/>
    </location>
</feature>
<keyword evidence="1" id="KW-0472">Membrane</keyword>
<protein>
    <recommendedName>
        <fullName evidence="4">Lipopolysaccharide biosynthesis protein wzzE</fullName>
    </recommendedName>
</protein>
<dbReference type="Proteomes" id="UP000268198">
    <property type="component" value="Chromosome"/>
</dbReference>
<dbReference type="RefSeq" id="WP_126371923.1">
    <property type="nucleotide sequence ID" value="NZ_LR134167.1"/>
</dbReference>
<evidence type="ECO:0008006" key="4">
    <source>
        <dbReference type="Google" id="ProtNLM"/>
    </source>
</evidence>
<name>A0A447SQ61_AVIVO</name>
<sequence>MMKSVNPLDNNLSAYRYLKSPTQPLNPERSVLYWVLCAVGLGLVVGMFLANTFTRKTKKESVEE</sequence>
<dbReference type="AlphaFoldDB" id="A0A447SQ61"/>
<accession>A0A447SQ61</accession>
<keyword evidence="1" id="KW-0812">Transmembrane</keyword>
<keyword evidence="1" id="KW-1133">Transmembrane helix</keyword>